<protein>
    <recommendedName>
        <fullName evidence="3">Tetratricopeptide repeat protein</fullName>
    </recommendedName>
</protein>
<dbReference type="AlphaFoldDB" id="A0A8J8PFG0"/>
<gene>
    <name evidence="1" type="ORF">A3207_00950</name>
</gene>
<comment type="caution">
    <text evidence="1">The sequence shown here is derived from an EMBL/GenBank/DDBJ whole genome shotgun (WGS) entry which is preliminary data.</text>
</comment>
<dbReference type="InterPro" id="IPR011990">
    <property type="entry name" value="TPR-like_helical_dom_sf"/>
</dbReference>
<name>A0A8J8PFG0_9ARCH</name>
<dbReference type="SUPFAM" id="SSF48452">
    <property type="entry name" value="TPR-like"/>
    <property type="match status" value="1"/>
</dbReference>
<evidence type="ECO:0000313" key="2">
    <source>
        <dbReference type="Proteomes" id="UP000752814"/>
    </source>
</evidence>
<dbReference type="EMBL" id="LVVT01000001">
    <property type="protein sequence ID" value="TQS84641.1"/>
    <property type="molecule type" value="Genomic_DNA"/>
</dbReference>
<sequence length="165" mass="18489">MTMGFIEKGVQEPAKLTVQTEDSAYLLLAAGDYLGAWLLLRNADSKDSAAALYNKALCQLRMGRDEEAYLTLQQAKQAAPAATPGQKNAFLEAAREVLKAQDQPQTVWIPLSWQLTAENPPYAELKITWLLLYCCRRCGRRQEALDLKAKLEQYGIQSINELLEL</sequence>
<proteinExistence type="predicted"/>
<reference evidence="1" key="1">
    <citation type="submission" date="2016-03" db="EMBL/GenBank/DDBJ databases">
        <authorList>
            <person name="Borrel G."/>
            <person name="Mccann A."/>
            <person name="O'Toole P.W."/>
        </authorList>
    </citation>
    <scope>NUCLEOTIDE SEQUENCE</scope>
    <source>
        <strain evidence="1">183</strain>
    </source>
</reference>
<evidence type="ECO:0000313" key="1">
    <source>
        <dbReference type="EMBL" id="TQS84641.1"/>
    </source>
</evidence>
<dbReference type="Proteomes" id="UP000752814">
    <property type="component" value="Unassembled WGS sequence"/>
</dbReference>
<evidence type="ECO:0008006" key="3">
    <source>
        <dbReference type="Google" id="ProtNLM"/>
    </source>
</evidence>
<accession>A0A8J8PFG0</accession>
<organism evidence="1 2">
    <name type="scientific">Candidatus Methanomassiliicoccus intestinalis</name>
    <dbReference type="NCBI Taxonomy" id="1406512"/>
    <lineage>
        <taxon>Archaea</taxon>
        <taxon>Methanobacteriati</taxon>
        <taxon>Thermoplasmatota</taxon>
        <taxon>Thermoplasmata</taxon>
        <taxon>Methanomassiliicoccales</taxon>
        <taxon>Methanomassiliicoccaceae</taxon>
        <taxon>Methanomassiliicoccus</taxon>
    </lineage>
</organism>